<dbReference type="InterPro" id="IPR005477">
    <property type="entry name" value="Dxylulose-5-P_synthase"/>
</dbReference>
<evidence type="ECO:0000256" key="5">
    <source>
        <dbReference type="ARBA" id="ARBA00022723"/>
    </source>
</evidence>
<dbReference type="InterPro" id="IPR049557">
    <property type="entry name" value="Transketolase_CS"/>
</dbReference>
<evidence type="ECO:0000256" key="3">
    <source>
        <dbReference type="ARBA" id="ARBA00011738"/>
    </source>
</evidence>
<reference evidence="8 9" key="1">
    <citation type="submission" date="2019-04" db="EMBL/GenBank/DDBJ databases">
        <title>Draft genome sequences of Streptomyces avermitilis NBRC 14893.</title>
        <authorList>
            <person name="Komaki H."/>
            <person name="Tamura T."/>
            <person name="Hosoyama A."/>
        </authorList>
    </citation>
    <scope>NUCLEOTIDE SEQUENCE [LARGE SCALE GENOMIC DNA]</scope>
    <source>
        <strain evidence="8 9">NBRC 14893</strain>
    </source>
</reference>
<dbReference type="GO" id="GO:0000287">
    <property type="term" value="F:magnesium ion binding"/>
    <property type="evidence" value="ECO:0007669"/>
    <property type="project" value="UniProtKB-ARBA"/>
</dbReference>
<dbReference type="GO" id="GO:0008661">
    <property type="term" value="F:1-deoxy-D-xylulose-5-phosphate synthase activity"/>
    <property type="evidence" value="ECO:0007669"/>
    <property type="project" value="InterPro"/>
</dbReference>
<dbReference type="EMBL" id="BJHX01000001">
    <property type="protein sequence ID" value="GDY61371.1"/>
    <property type="molecule type" value="Genomic_DNA"/>
</dbReference>
<comment type="cofactor">
    <cofactor evidence="1">
        <name>Mg(2+)</name>
        <dbReference type="ChEBI" id="CHEBI:18420"/>
    </cofactor>
</comment>
<dbReference type="SUPFAM" id="SSF52518">
    <property type="entry name" value="Thiamin diphosphate-binding fold (THDP-binding)"/>
    <property type="match status" value="1"/>
</dbReference>
<dbReference type="InterPro" id="IPR029061">
    <property type="entry name" value="THDP-binding"/>
</dbReference>
<evidence type="ECO:0000256" key="4">
    <source>
        <dbReference type="ARBA" id="ARBA00022679"/>
    </source>
</evidence>
<keyword evidence="6" id="KW-0460">Magnesium</keyword>
<accession>A0A4D4LIC1</accession>
<name>A0A4D4LIC1_STRAX</name>
<keyword evidence="4" id="KW-0808">Transferase</keyword>
<keyword evidence="5" id="KW-0479">Metal-binding</keyword>
<organism evidence="8 9">
    <name type="scientific">Streptomyces avermitilis</name>
    <dbReference type="NCBI Taxonomy" id="33903"/>
    <lineage>
        <taxon>Bacteria</taxon>
        <taxon>Bacillati</taxon>
        <taxon>Actinomycetota</taxon>
        <taxon>Actinomycetes</taxon>
        <taxon>Kitasatosporales</taxon>
        <taxon>Streptomycetaceae</taxon>
        <taxon>Streptomyces</taxon>
    </lineage>
</organism>
<evidence type="ECO:0000256" key="7">
    <source>
        <dbReference type="ARBA" id="ARBA00023052"/>
    </source>
</evidence>
<comment type="subunit">
    <text evidence="3">Homodimer.</text>
</comment>
<dbReference type="GO" id="GO:0016114">
    <property type="term" value="P:terpenoid biosynthetic process"/>
    <property type="evidence" value="ECO:0007669"/>
    <property type="project" value="InterPro"/>
</dbReference>
<dbReference type="Proteomes" id="UP000302139">
    <property type="component" value="Unassembled WGS sequence"/>
</dbReference>
<dbReference type="PROSITE" id="PS00801">
    <property type="entry name" value="TRANSKETOLASE_1"/>
    <property type="match status" value="1"/>
</dbReference>
<dbReference type="CDD" id="cd02007">
    <property type="entry name" value="TPP_DXS"/>
    <property type="match status" value="1"/>
</dbReference>
<evidence type="ECO:0000256" key="2">
    <source>
        <dbReference type="ARBA" id="ARBA00001964"/>
    </source>
</evidence>
<evidence type="ECO:0000313" key="8">
    <source>
        <dbReference type="EMBL" id="GDY61371.1"/>
    </source>
</evidence>
<dbReference type="GO" id="GO:0019288">
    <property type="term" value="P:isopentenyl diphosphate biosynthetic process, methylerythritol 4-phosphate pathway"/>
    <property type="evidence" value="ECO:0007669"/>
    <property type="project" value="TreeGrafter"/>
</dbReference>
<dbReference type="Gene3D" id="3.40.50.970">
    <property type="match status" value="1"/>
</dbReference>
<sequence>MTMLENIRGPRDLKALSEAELGELAEEIREFLVHAVARTGGHLGPNLGVVELSVALHRAFESPVDRILWDTGHQSYVHKLLTGRQDFSKLRSKGGLSGYPSREESEHDVIENSHASTVLGWADGLAKARQVQGEKGHVVAVIGDGALTGGMAWEALNNIAAAKDRPLIIVVNDNERSYSPTIGGLANHLATLRTTDSYEKVLAWGKDVLLRTPVVGNTLYESLHGAKKGFKDAFAPQGMFEDLGLKYVGPIDGHDMKAMESAFRRAKRFHGPVLIHCLTEKGRGYEPALAHDEDRFHTVGVMDPLTCEPLAPPTALPGPRCSVTRSSGSARSARTSWRSRRPCCTRWG</sequence>
<proteinExistence type="predicted"/>
<gene>
    <name evidence="8" type="ORF">SAV14893_007640</name>
</gene>
<dbReference type="AlphaFoldDB" id="A0A4D4LIC1"/>
<protein>
    <submittedName>
        <fullName evidence="8">Uncharacterized protein</fullName>
    </submittedName>
</protein>
<evidence type="ECO:0000313" key="9">
    <source>
        <dbReference type="Proteomes" id="UP000302139"/>
    </source>
</evidence>
<evidence type="ECO:0000256" key="1">
    <source>
        <dbReference type="ARBA" id="ARBA00001946"/>
    </source>
</evidence>
<dbReference type="PANTHER" id="PTHR43322:SF5">
    <property type="entry name" value="1-DEOXY-D-XYLULOSE-5-PHOSPHATE SYNTHASE, CHLOROPLASTIC"/>
    <property type="match status" value="1"/>
</dbReference>
<dbReference type="PANTHER" id="PTHR43322">
    <property type="entry name" value="1-D-DEOXYXYLULOSE 5-PHOSPHATE SYNTHASE-RELATED"/>
    <property type="match status" value="1"/>
</dbReference>
<keyword evidence="7" id="KW-0786">Thiamine pyrophosphate</keyword>
<evidence type="ECO:0000256" key="6">
    <source>
        <dbReference type="ARBA" id="ARBA00022842"/>
    </source>
</evidence>
<dbReference type="Pfam" id="PF13292">
    <property type="entry name" value="DXP_synthase_N"/>
    <property type="match status" value="1"/>
</dbReference>
<dbReference type="GO" id="GO:0005829">
    <property type="term" value="C:cytosol"/>
    <property type="evidence" value="ECO:0007669"/>
    <property type="project" value="TreeGrafter"/>
</dbReference>
<comment type="caution">
    <text evidence="8">The sequence shown here is derived from an EMBL/GenBank/DDBJ whole genome shotgun (WGS) entry which is preliminary data.</text>
</comment>
<comment type="cofactor">
    <cofactor evidence="2">
        <name>thiamine diphosphate</name>
        <dbReference type="ChEBI" id="CHEBI:58937"/>
    </cofactor>
</comment>